<sequence>CGRSGIEHGSDAAIRKSSIRRIAVEGYDSSSRKDVVEEGLRKHFASRGIKLIHAFAHELDFNRTILCRFVTSSSSSLIVYNNLCVLQMRINLYVNEEDEEKALTFDGSDMGGSILRVTAYPFDSNRLDHFFATPEAQDKYRQRVLNVTGFDTSLARDEVEEMVRSVFPGSYCSVLGEVVFVHLRGKDAIEKALKLSGRSAGGFNLVVNAVLPLRKDGGGGVSRARMLAMAKKDEAGRLAEAARLAKIKRTKAARLAKAETAKASRLAMAEKDKAILSEGNQKSIMTTD</sequence>
<evidence type="ECO:0008006" key="3">
    <source>
        <dbReference type="Google" id="ProtNLM"/>
    </source>
</evidence>
<accession>A0ABQ7YE12</accession>
<evidence type="ECO:0000313" key="2">
    <source>
        <dbReference type="Proteomes" id="UP000824890"/>
    </source>
</evidence>
<reference evidence="1 2" key="1">
    <citation type="submission" date="2021-05" db="EMBL/GenBank/DDBJ databases">
        <title>Genome Assembly of Synthetic Allotetraploid Brassica napus Reveals Homoeologous Exchanges between Subgenomes.</title>
        <authorList>
            <person name="Davis J.T."/>
        </authorList>
    </citation>
    <scope>NUCLEOTIDE SEQUENCE [LARGE SCALE GENOMIC DNA]</scope>
    <source>
        <strain evidence="2">cv. Da-Ae</strain>
        <tissue evidence="1">Seedling</tissue>
    </source>
</reference>
<dbReference type="EMBL" id="JAGKQM010000018">
    <property type="protein sequence ID" value="KAH0866402.1"/>
    <property type="molecule type" value="Genomic_DNA"/>
</dbReference>
<evidence type="ECO:0000313" key="1">
    <source>
        <dbReference type="EMBL" id="KAH0866402.1"/>
    </source>
</evidence>
<comment type="caution">
    <text evidence="1">The sequence shown here is derived from an EMBL/GenBank/DDBJ whole genome shotgun (WGS) entry which is preliminary data.</text>
</comment>
<proteinExistence type="predicted"/>
<name>A0ABQ7YE12_BRANA</name>
<dbReference type="Proteomes" id="UP000824890">
    <property type="component" value="Unassembled WGS sequence"/>
</dbReference>
<feature type="non-terminal residue" evidence="1">
    <location>
        <position position="1"/>
    </location>
</feature>
<gene>
    <name evidence="1" type="ORF">HID58_083613</name>
</gene>
<organism evidence="1 2">
    <name type="scientific">Brassica napus</name>
    <name type="common">Rape</name>
    <dbReference type="NCBI Taxonomy" id="3708"/>
    <lineage>
        <taxon>Eukaryota</taxon>
        <taxon>Viridiplantae</taxon>
        <taxon>Streptophyta</taxon>
        <taxon>Embryophyta</taxon>
        <taxon>Tracheophyta</taxon>
        <taxon>Spermatophyta</taxon>
        <taxon>Magnoliopsida</taxon>
        <taxon>eudicotyledons</taxon>
        <taxon>Gunneridae</taxon>
        <taxon>Pentapetalae</taxon>
        <taxon>rosids</taxon>
        <taxon>malvids</taxon>
        <taxon>Brassicales</taxon>
        <taxon>Brassicaceae</taxon>
        <taxon>Brassiceae</taxon>
        <taxon>Brassica</taxon>
    </lineage>
</organism>
<protein>
    <recommendedName>
        <fullName evidence="3">RRM domain-containing protein</fullName>
    </recommendedName>
</protein>
<keyword evidence="2" id="KW-1185">Reference proteome</keyword>